<gene>
    <name evidence="1" type="ORF">NP493_126g00017</name>
</gene>
<dbReference type="AlphaFoldDB" id="A0AAD9P627"/>
<evidence type="ECO:0000313" key="2">
    <source>
        <dbReference type="Proteomes" id="UP001209878"/>
    </source>
</evidence>
<dbReference type="EMBL" id="JAODUO010000126">
    <property type="protein sequence ID" value="KAK2188625.1"/>
    <property type="molecule type" value="Genomic_DNA"/>
</dbReference>
<comment type="caution">
    <text evidence="1">The sequence shown here is derived from an EMBL/GenBank/DDBJ whole genome shotgun (WGS) entry which is preliminary data.</text>
</comment>
<protein>
    <submittedName>
        <fullName evidence="1">Uncharacterized protein</fullName>
    </submittedName>
</protein>
<name>A0AAD9P627_RIDPI</name>
<sequence>MNCPVITSTTEVPRTVVRPKHVHLDRWTQISLSALAGRNVGVYLTEVWYCVVRFERTLASLPTLTGIFFQCCDVTEGGHFPRHSTSREPVVRAHDRRSRVGDSDVSGDGRRSMLGRLVDLRIHPRVELNTERANIHTRMNYTIKITCRHVHYSLSLALGLD</sequence>
<dbReference type="Proteomes" id="UP001209878">
    <property type="component" value="Unassembled WGS sequence"/>
</dbReference>
<evidence type="ECO:0000313" key="1">
    <source>
        <dbReference type="EMBL" id="KAK2188625.1"/>
    </source>
</evidence>
<reference evidence="1" key="1">
    <citation type="journal article" date="2023" name="Mol. Biol. Evol.">
        <title>Third-Generation Sequencing Reveals the Adaptive Role of the Epigenome in Three Deep-Sea Polychaetes.</title>
        <authorList>
            <person name="Perez M."/>
            <person name="Aroh O."/>
            <person name="Sun Y."/>
            <person name="Lan Y."/>
            <person name="Juniper S.K."/>
            <person name="Young C.R."/>
            <person name="Angers B."/>
            <person name="Qian P.Y."/>
        </authorList>
    </citation>
    <scope>NUCLEOTIDE SEQUENCE</scope>
    <source>
        <strain evidence="1">R07B-5</strain>
    </source>
</reference>
<keyword evidence="2" id="KW-1185">Reference proteome</keyword>
<proteinExistence type="predicted"/>
<accession>A0AAD9P627</accession>
<organism evidence="1 2">
    <name type="scientific">Ridgeia piscesae</name>
    <name type="common">Tubeworm</name>
    <dbReference type="NCBI Taxonomy" id="27915"/>
    <lineage>
        <taxon>Eukaryota</taxon>
        <taxon>Metazoa</taxon>
        <taxon>Spiralia</taxon>
        <taxon>Lophotrochozoa</taxon>
        <taxon>Annelida</taxon>
        <taxon>Polychaeta</taxon>
        <taxon>Sedentaria</taxon>
        <taxon>Canalipalpata</taxon>
        <taxon>Sabellida</taxon>
        <taxon>Siboglinidae</taxon>
        <taxon>Ridgeia</taxon>
    </lineage>
</organism>